<proteinExistence type="inferred from homology"/>
<protein>
    <recommendedName>
        <fullName evidence="8">Transcriptional coactivator p15 (PC4) C-terminal domain-containing protein</fullName>
    </recommendedName>
</protein>
<dbReference type="InterPro" id="IPR003173">
    <property type="entry name" value="PC4_C"/>
</dbReference>
<comment type="subcellular location">
    <subcellularLocation>
        <location evidence="1">Nucleus</location>
    </subcellularLocation>
</comment>
<keyword evidence="4" id="KW-0238">DNA-binding</keyword>
<evidence type="ECO:0000256" key="1">
    <source>
        <dbReference type="ARBA" id="ARBA00004123"/>
    </source>
</evidence>
<dbReference type="GO" id="GO:0003713">
    <property type="term" value="F:transcription coactivator activity"/>
    <property type="evidence" value="ECO:0007669"/>
    <property type="project" value="InterPro"/>
</dbReference>
<accession>W1QH26</accession>
<dbReference type="SUPFAM" id="SSF54447">
    <property type="entry name" value="ssDNA-binding transcriptional regulator domain"/>
    <property type="match status" value="1"/>
</dbReference>
<dbReference type="OrthoDB" id="2505440at2759"/>
<dbReference type="STRING" id="871575.W1QH26"/>
<dbReference type="RefSeq" id="XP_013935734.1">
    <property type="nucleotide sequence ID" value="XM_014080259.1"/>
</dbReference>
<evidence type="ECO:0000313" key="9">
    <source>
        <dbReference type="EMBL" id="ESX00900.1"/>
    </source>
</evidence>
<dbReference type="GO" id="GO:0003677">
    <property type="term" value="F:DNA binding"/>
    <property type="evidence" value="ECO:0007669"/>
    <property type="project" value="UniProtKB-KW"/>
</dbReference>
<dbReference type="InterPro" id="IPR045125">
    <property type="entry name" value="Sub1/Tcp4-like"/>
</dbReference>
<feature type="compositionally biased region" description="Basic and acidic residues" evidence="7">
    <location>
        <begin position="82"/>
        <end position="107"/>
    </location>
</feature>
<dbReference type="Gene3D" id="2.30.31.10">
    <property type="entry name" value="Transcriptional Coactivator Pc4, Chain A"/>
    <property type="match status" value="1"/>
</dbReference>
<evidence type="ECO:0000313" key="10">
    <source>
        <dbReference type="Proteomes" id="UP000008673"/>
    </source>
</evidence>
<dbReference type="GeneID" id="25769786"/>
<evidence type="ECO:0000256" key="5">
    <source>
        <dbReference type="ARBA" id="ARBA00023163"/>
    </source>
</evidence>
<feature type="domain" description="Transcriptional coactivator p15 (PC4) C-terminal" evidence="8">
    <location>
        <begin position="21"/>
        <end position="67"/>
    </location>
</feature>
<dbReference type="AlphaFoldDB" id="W1QH26"/>
<comment type="caution">
    <text evidence="9">The sequence shown here is derived from an EMBL/GenBank/DDBJ whole genome shotgun (WGS) entry which is preliminary data.</text>
</comment>
<dbReference type="PANTHER" id="PTHR13215">
    <property type="entry name" value="RNA POLYMERASE II TRANSCRIPTIONAL COACTIVATOR"/>
    <property type="match status" value="1"/>
</dbReference>
<dbReference type="Pfam" id="PF02229">
    <property type="entry name" value="PC4"/>
    <property type="match status" value="1"/>
</dbReference>
<dbReference type="GO" id="GO:0060261">
    <property type="term" value="P:positive regulation of transcription initiation by RNA polymerase II"/>
    <property type="evidence" value="ECO:0007669"/>
    <property type="project" value="InterPro"/>
</dbReference>
<evidence type="ECO:0000256" key="4">
    <source>
        <dbReference type="ARBA" id="ARBA00023125"/>
    </source>
</evidence>
<dbReference type="EMBL" id="AEOI02000005">
    <property type="protein sequence ID" value="ESX00900.1"/>
    <property type="molecule type" value="Genomic_DNA"/>
</dbReference>
<dbReference type="HOGENOM" id="CLU_144950_1_0_1"/>
<dbReference type="eggNOG" id="KOG2712">
    <property type="taxonomic scope" value="Eukaryota"/>
</dbReference>
<evidence type="ECO:0000256" key="2">
    <source>
        <dbReference type="ARBA" id="ARBA00009001"/>
    </source>
</evidence>
<feature type="region of interest" description="Disordered" evidence="7">
    <location>
        <begin position="81"/>
        <end position="121"/>
    </location>
</feature>
<name>W1QH26_OGAPD</name>
<dbReference type="KEGG" id="opa:HPODL_00313"/>
<dbReference type="OMA" id="LNPNEWM"/>
<keyword evidence="5" id="KW-0804">Transcription</keyword>
<keyword evidence="10" id="KW-1185">Reference proteome</keyword>
<comment type="similarity">
    <text evidence="2">Belongs to the transcriptional coactivator PC4 family.</text>
</comment>
<evidence type="ECO:0000256" key="6">
    <source>
        <dbReference type="ARBA" id="ARBA00023242"/>
    </source>
</evidence>
<dbReference type="Proteomes" id="UP000008673">
    <property type="component" value="Unassembled WGS sequence"/>
</dbReference>
<evidence type="ECO:0000256" key="7">
    <source>
        <dbReference type="SAM" id="MobiDB-lite"/>
    </source>
</evidence>
<evidence type="ECO:0000256" key="3">
    <source>
        <dbReference type="ARBA" id="ARBA00023015"/>
    </source>
</evidence>
<gene>
    <name evidence="9" type="ORF">HPODL_00313</name>
</gene>
<reference evidence="9 10" key="1">
    <citation type="journal article" date="2013" name="BMC Genomics">
        <title>Genome sequence and analysis of methylotrophic yeast Hansenula polymorpha DL1.</title>
        <authorList>
            <person name="Ravin N.V."/>
            <person name="Eldarov M.A."/>
            <person name="Kadnikov V.V."/>
            <person name="Beletsky A.V."/>
            <person name="Schneider J."/>
            <person name="Mardanova E.S."/>
            <person name="Smekalova E.M."/>
            <person name="Zvereva M.I."/>
            <person name="Dontsova O.A."/>
            <person name="Mardanov A.V."/>
            <person name="Skryabin K.G."/>
        </authorList>
    </citation>
    <scope>NUCLEOTIDE SEQUENCE [LARGE SCALE GENOMIC DNA]</scope>
    <source>
        <strain evidence="10">ATCC 26012 / BCRC 20466 / JCM 22074 / NRRL Y-7560 / DL-1</strain>
    </source>
</reference>
<evidence type="ECO:0000259" key="8">
    <source>
        <dbReference type="Pfam" id="PF02229"/>
    </source>
</evidence>
<dbReference type="GO" id="GO:0005634">
    <property type="term" value="C:nucleus"/>
    <property type="evidence" value="ECO:0007669"/>
    <property type="project" value="UniProtKB-SubCell"/>
</dbReference>
<keyword evidence="3" id="KW-0805">Transcription regulation</keyword>
<dbReference type="InterPro" id="IPR009044">
    <property type="entry name" value="ssDNA-bd_transcriptional_reg"/>
</dbReference>
<organism evidence="9 10">
    <name type="scientific">Ogataea parapolymorpha (strain ATCC 26012 / BCRC 20466 / JCM 22074 / NRRL Y-7560 / DL-1)</name>
    <name type="common">Yeast</name>
    <name type="synonym">Hansenula polymorpha</name>
    <dbReference type="NCBI Taxonomy" id="871575"/>
    <lineage>
        <taxon>Eukaryota</taxon>
        <taxon>Fungi</taxon>
        <taxon>Dikarya</taxon>
        <taxon>Ascomycota</taxon>
        <taxon>Saccharomycotina</taxon>
        <taxon>Pichiomycetes</taxon>
        <taxon>Pichiales</taxon>
        <taxon>Pichiaceae</taxon>
        <taxon>Ogataea</taxon>
    </lineage>
</organism>
<sequence length="121" mass="13692">MGLKRAAPEATGPEFQFELGSEKRRVSVRKFKGATLVDIREYYQKEGKWLPGSKGIALTEDQWKALRGLIGEIDDSISQLEPEQKKYKSEEKVVNSDEELAKESGEEREGESESDNNQKEA</sequence>
<keyword evidence="6" id="KW-0539">Nucleus</keyword>